<dbReference type="GO" id="GO:0003677">
    <property type="term" value="F:DNA binding"/>
    <property type="evidence" value="ECO:0007669"/>
    <property type="project" value="UniProtKB-KW"/>
</dbReference>
<dbReference type="RefSeq" id="WP_101029489.1">
    <property type="nucleotide sequence ID" value="NZ_CABMMZ010000070.1"/>
</dbReference>
<organism evidence="5 6">
    <name type="scientific">Ruminococcus bromii</name>
    <dbReference type="NCBI Taxonomy" id="40518"/>
    <lineage>
        <taxon>Bacteria</taxon>
        <taxon>Bacillati</taxon>
        <taxon>Bacillota</taxon>
        <taxon>Clostridia</taxon>
        <taxon>Eubacteriales</taxon>
        <taxon>Oscillospiraceae</taxon>
        <taxon>Ruminococcus</taxon>
    </lineage>
</organism>
<dbReference type="PANTHER" id="PTHR30349:SF64">
    <property type="entry name" value="PROPHAGE INTEGRASE INTD-RELATED"/>
    <property type="match status" value="1"/>
</dbReference>
<reference evidence="5" key="1">
    <citation type="journal article" date="2018" name="Environ. Microbiol.">
        <title>Sporulation capability and amylosome conservation among diverse human colonic and rumen isolates of the keystone starch-degrader Ruminococcus bromii.</title>
        <authorList>
            <person name="Mukhopadhya I."/>
            <person name="Morais S."/>
            <person name="Laverde-Gomez J."/>
            <person name="Sheridan P.O."/>
            <person name="Walker A.W."/>
            <person name="Kelly W."/>
            <person name="Klieve A.V."/>
            <person name="Ouwerkerk D."/>
            <person name="Duncan S.H."/>
            <person name="Louis P."/>
            <person name="Koropatkin N."/>
            <person name="Cockburn D."/>
            <person name="Kibler R."/>
            <person name="Cooper P.J."/>
            <person name="Sandoval C."/>
            <person name="Crost E."/>
            <person name="Juge N."/>
            <person name="Bayer E.A."/>
            <person name="Flint H.J."/>
        </authorList>
    </citation>
    <scope>NUCLEOTIDE SEQUENCE [LARGE SCALE GENOMIC DNA]</scope>
    <source>
        <strain evidence="5">ATCC 27255</strain>
    </source>
</reference>
<dbReference type="AlphaFoldDB" id="A0A2N0UKI2"/>
<dbReference type="PANTHER" id="PTHR30349">
    <property type="entry name" value="PHAGE INTEGRASE-RELATED"/>
    <property type="match status" value="1"/>
</dbReference>
<proteinExistence type="inferred from homology"/>
<dbReference type="GO" id="GO:0006310">
    <property type="term" value="P:DNA recombination"/>
    <property type="evidence" value="ECO:0007669"/>
    <property type="project" value="UniProtKB-KW"/>
</dbReference>
<sequence length="393" mass="45227">MVFINTKSTKPKSKCNKLDYGDGSVYYVKSRKCFAGQITLEINGEKKRKTAYGKTERIVKNKLLEYRIQAKAGFFDEPDNTTVYELAEKMIEEQFSLNEIKQTSYDRKNETLKSMSPIYDLAMREITEDVIKHFFISKISYSQSYLDKAYQLLKSVFNEAVRKKIVTENIMLNIRKPKSKQELVKVRALTVDEQKKLIDVLKSEDIRYSKQMLLSMFTGMRMGEINALEVGDINFNDRTIRVCKTVSRGLNGKTYISNSTKTKAGMRTIYFNDDMADFLKQCIGDKKDGLIFASSVDKLVTTNQVNYQYANTLKKYDILDKSVYGKVDLHSLRHTYATRCIESGMPAKVLQNLLGHTDIRITLDTYCDVFQKYSMENLAVADSYMKSNNIAIV</sequence>
<comment type="caution">
    <text evidence="5">The sequence shown here is derived from an EMBL/GenBank/DDBJ whole genome shotgun (WGS) entry which is preliminary data.</text>
</comment>
<evidence type="ECO:0000256" key="3">
    <source>
        <dbReference type="ARBA" id="ARBA00023172"/>
    </source>
</evidence>
<keyword evidence="3" id="KW-0233">DNA recombination</keyword>
<dbReference type="Pfam" id="PF00589">
    <property type="entry name" value="Phage_integrase"/>
    <property type="match status" value="1"/>
</dbReference>
<dbReference type="InterPro" id="IPR013762">
    <property type="entry name" value="Integrase-like_cat_sf"/>
</dbReference>
<dbReference type="GO" id="GO:0015074">
    <property type="term" value="P:DNA integration"/>
    <property type="evidence" value="ECO:0007669"/>
    <property type="project" value="InterPro"/>
</dbReference>
<keyword evidence="2" id="KW-0238">DNA-binding</keyword>
<dbReference type="InterPro" id="IPR002104">
    <property type="entry name" value="Integrase_catalytic"/>
</dbReference>
<protein>
    <submittedName>
        <fullName evidence="5">Integrase</fullName>
    </submittedName>
</protein>
<evidence type="ECO:0000256" key="2">
    <source>
        <dbReference type="ARBA" id="ARBA00023125"/>
    </source>
</evidence>
<dbReference type="CDD" id="cd01189">
    <property type="entry name" value="INT_ICEBs1_C_like"/>
    <property type="match status" value="1"/>
</dbReference>
<dbReference type="Gene3D" id="1.10.443.10">
    <property type="entry name" value="Intergrase catalytic core"/>
    <property type="match status" value="1"/>
</dbReference>
<keyword evidence="6" id="KW-1185">Reference proteome</keyword>
<comment type="similarity">
    <text evidence="1">Belongs to the 'phage' integrase family.</text>
</comment>
<evidence type="ECO:0000313" key="5">
    <source>
        <dbReference type="EMBL" id="PKD27438.1"/>
    </source>
</evidence>
<evidence type="ECO:0000259" key="4">
    <source>
        <dbReference type="PROSITE" id="PS51898"/>
    </source>
</evidence>
<evidence type="ECO:0000256" key="1">
    <source>
        <dbReference type="ARBA" id="ARBA00008857"/>
    </source>
</evidence>
<dbReference type="InterPro" id="IPR010998">
    <property type="entry name" value="Integrase_recombinase_N"/>
</dbReference>
<dbReference type="InterPro" id="IPR050090">
    <property type="entry name" value="Tyrosine_recombinase_XerCD"/>
</dbReference>
<dbReference type="Proteomes" id="UP000233425">
    <property type="component" value="Unassembled WGS sequence"/>
</dbReference>
<dbReference type="EMBL" id="NNSR01000070">
    <property type="protein sequence ID" value="PKD27438.1"/>
    <property type="molecule type" value="Genomic_DNA"/>
</dbReference>
<dbReference type="PROSITE" id="PS51898">
    <property type="entry name" value="TYR_RECOMBINASE"/>
    <property type="match status" value="1"/>
</dbReference>
<dbReference type="SUPFAM" id="SSF56349">
    <property type="entry name" value="DNA breaking-rejoining enzymes"/>
    <property type="match status" value="1"/>
</dbReference>
<dbReference type="InterPro" id="IPR011010">
    <property type="entry name" value="DNA_brk_join_enz"/>
</dbReference>
<dbReference type="Gene3D" id="1.10.150.130">
    <property type="match status" value="1"/>
</dbReference>
<evidence type="ECO:0000313" key="6">
    <source>
        <dbReference type="Proteomes" id="UP000233425"/>
    </source>
</evidence>
<name>A0A2N0UKI2_9FIRM</name>
<gene>
    <name evidence="5" type="primary">int-Tn_3</name>
    <name evidence="5" type="ORF">RBATCC27255_01542</name>
</gene>
<feature type="domain" description="Tyr recombinase" evidence="4">
    <location>
        <begin position="184"/>
        <end position="383"/>
    </location>
</feature>
<accession>A0A2N0UKI2</accession>